<dbReference type="Pfam" id="PF23156">
    <property type="entry name" value="DUF7054"/>
    <property type="match status" value="1"/>
</dbReference>
<feature type="compositionally biased region" description="Acidic residues" evidence="10">
    <location>
        <begin position="365"/>
        <end position="400"/>
    </location>
</feature>
<dbReference type="GO" id="GO:0016787">
    <property type="term" value="F:hydrolase activity"/>
    <property type="evidence" value="ECO:0007669"/>
    <property type="project" value="UniProtKB-KW"/>
</dbReference>
<dbReference type="AlphaFoldDB" id="A0A218W8J2"/>
<dbReference type="FunFam" id="2.60.120.340:FF:000004">
    <property type="entry name" value="Histone deacetylase HDT1"/>
    <property type="match status" value="1"/>
</dbReference>
<feature type="compositionally biased region" description="Polar residues" evidence="10">
    <location>
        <begin position="472"/>
        <end position="487"/>
    </location>
</feature>
<dbReference type="PROSITE" id="PS00028">
    <property type="entry name" value="ZINC_FINGER_C2H2_1"/>
    <property type="match status" value="1"/>
</dbReference>
<evidence type="ECO:0000256" key="4">
    <source>
        <dbReference type="ARBA" id="ARBA00022801"/>
    </source>
</evidence>
<feature type="region of interest" description="Disordered" evidence="10">
    <location>
        <begin position="1"/>
        <end position="73"/>
    </location>
</feature>
<feature type="compositionally biased region" description="Basic and acidic residues" evidence="10">
    <location>
        <begin position="355"/>
        <end position="364"/>
    </location>
</feature>
<feature type="compositionally biased region" description="Polar residues" evidence="10">
    <location>
        <begin position="57"/>
        <end position="68"/>
    </location>
</feature>
<feature type="region of interest" description="Disordered" evidence="10">
    <location>
        <begin position="322"/>
        <end position="495"/>
    </location>
</feature>
<evidence type="ECO:0000256" key="2">
    <source>
        <dbReference type="ARBA" id="ARBA00006673"/>
    </source>
</evidence>
<dbReference type="Pfam" id="PF12874">
    <property type="entry name" value="zf-met"/>
    <property type="match status" value="1"/>
</dbReference>
<evidence type="ECO:0000313" key="12">
    <source>
        <dbReference type="EMBL" id="OWM68966.1"/>
    </source>
</evidence>
<dbReference type="PANTHER" id="PTHR33270">
    <property type="entry name" value="BNAC05G50380D PROTEIN"/>
    <property type="match status" value="1"/>
</dbReference>
<gene>
    <name evidence="12" type="ORF">CDL15_Pgr025153</name>
</gene>
<keyword evidence="9" id="KW-0863">Zinc-finger</keyword>
<feature type="compositionally biased region" description="Basic and acidic residues" evidence="10">
    <location>
        <begin position="401"/>
        <end position="413"/>
    </location>
</feature>
<reference evidence="13" key="1">
    <citation type="journal article" date="2017" name="Plant J.">
        <title>The pomegranate (Punica granatum L.) genome and the genomics of punicalagin biosynthesis.</title>
        <authorList>
            <person name="Qin G."/>
            <person name="Xu C."/>
            <person name="Ming R."/>
            <person name="Tang H."/>
            <person name="Guyot R."/>
            <person name="Kramer E.M."/>
            <person name="Hu Y."/>
            <person name="Yi X."/>
            <person name="Qi Y."/>
            <person name="Xu X."/>
            <person name="Gao Z."/>
            <person name="Pan H."/>
            <person name="Jian J."/>
            <person name="Tian Y."/>
            <person name="Yue Z."/>
            <person name="Xu Y."/>
        </authorList>
    </citation>
    <scope>NUCLEOTIDE SEQUENCE [LARGE SCALE GENOMIC DNA]</scope>
    <source>
        <strain evidence="13">cv. Dabenzi</strain>
    </source>
</reference>
<keyword evidence="3" id="KW-0678">Repressor</keyword>
<organism evidence="12 13">
    <name type="scientific">Punica granatum</name>
    <name type="common">Pomegranate</name>
    <dbReference type="NCBI Taxonomy" id="22663"/>
    <lineage>
        <taxon>Eukaryota</taxon>
        <taxon>Viridiplantae</taxon>
        <taxon>Streptophyta</taxon>
        <taxon>Embryophyta</taxon>
        <taxon>Tracheophyta</taxon>
        <taxon>Spermatophyta</taxon>
        <taxon>Magnoliopsida</taxon>
        <taxon>eudicotyledons</taxon>
        <taxon>Gunneridae</taxon>
        <taxon>Pentapetalae</taxon>
        <taxon>rosids</taxon>
        <taxon>malvids</taxon>
        <taxon>Myrtales</taxon>
        <taxon>Lythraceae</taxon>
        <taxon>Punica</taxon>
    </lineage>
</organism>
<keyword evidence="7" id="KW-0804">Transcription</keyword>
<name>A0A218W8J2_PUNGR</name>
<evidence type="ECO:0000256" key="3">
    <source>
        <dbReference type="ARBA" id="ARBA00022491"/>
    </source>
</evidence>
<dbReference type="PANTHER" id="PTHR33270:SF24">
    <property type="entry name" value="EXPRESSED PROTEIN"/>
    <property type="match status" value="1"/>
</dbReference>
<dbReference type="SMART" id="SM00355">
    <property type="entry name" value="ZnF_C2H2"/>
    <property type="match status" value="1"/>
</dbReference>
<comment type="similarity">
    <text evidence="2">Belongs to the histone deacetylase HD2 family.</text>
</comment>
<dbReference type="Gene3D" id="2.60.120.340">
    <property type="entry name" value="Nucleoplasmin core domain"/>
    <property type="match status" value="1"/>
</dbReference>
<evidence type="ECO:0000256" key="5">
    <source>
        <dbReference type="ARBA" id="ARBA00022853"/>
    </source>
</evidence>
<dbReference type="GO" id="GO:0008270">
    <property type="term" value="F:zinc ion binding"/>
    <property type="evidence" value="ECO:0007669"/>
    <property type="project" value="UniProtKB-KW"/>
</dbReference>
<comment type="subcellular location">
    <subcellularLocation>
        <location evidence="1">Nucleus</location>
        <location evidence="1">Nucleolus</location>
    </subcellularLocation>
</comment>
<evidence type="ECO:0000256" key="1">
    <source>
        <dbReference type="ARBA" id="ARBA00004604"/>
    </source>
</evidence>
<protein>
    <recommendedName>
        <fullName evidence="11">C2H2-type domain-containing protein</fullName>
    </recommendedName>
</protein>
<keyword evidence="4" id="KW-0378">Hydrolase</keyword>
<dbReference type="Proteomes" id="UP000197138">
    <property type="component" value="Unassembled WGS sequence"/>
</dbReference>
<dbReference type="EMBL" id="MTKT01004939">
    <property type="protein sequence ID" value="OWM68966.1"/>
    <property type="molecule type" value="Genomic_DNA"/>
</dbReference>
<keyword evidence="5" id="KW-0156">Chromatin regulator</keyword>
<feature type="compositionally biased region" description="Basic and acidic residues" evidence="10">
    <location>
        <begin position="10"/>
        <end position="26"/>
    </location>
</feature>
<evidence type="ECO:0000313" key="13">
    <source>
        <dbReference type="Proteomes" id="UP000197138"/>
    </source>
</evidence>
<dbReference type="InterPro" id="IPR041232">
    <property type="entry name" value="NPL"/>
</dbReference>
<evidence type="ECO:0000259" key="11">
    <source>
        <dbReference type="PROSITE" id="PS50157"/>
    </source>
</evidence>
<dbReference type="InterPro" id="IPR013087">
    <property type="entry name" value="Znf_C2H2_type"/>
</dbReference>
<dbReference type="InterPro" id="IPR040358">
    <property type="entry name" value="At4g22758-like"/>
</dbReference>
<sequence>MPNSKTSHRRGQEAWKDQSRRGRSTEKASSFHGRYPVAMEEAKQLRRPRTLPDLRSTAASIKPSSSGASVAAEERPRLTKLLLNVTIQGSLGPVQVVMTQDSSVADLIATAMRQYVKEGRRPVLRSADPAGFDLHYSQFSLESLGRDEKLMTLGSRNFFLCPRKPPAAETDGATATPAASCSKEAEKATKTGSNWLKFMAFLLASSRPLGPSLSLRRLSMALPMEFWGVEVKAGQPLKVVPGEAKILHLSQASLGESKNSKSSDSVPLFVNFDGQKLVLGTLSPDKFPQLAFDLVFEKEFELSHNWKHGKDESDEEDIPLITAENGKGGSEASAKHSTANAIAAKPESSAKPKVRIVEPMKVDGEDSDEDDDEDEEDEDDEEGSDDSEAESDEEDSDEEETPKKAEQGKKRPAESAPKTPVSDKKAKVVASQKTDGKKGGHTATPHPAKHAGKTPANAKQQTPKSDGKISCKSCNKSFNSENALQSHSKAKHGAK</sequence>
<dbReference type="Pfam" id="PF17800">
    <property type="entry name" value="NPL"/>
    <property type="match status" value="1"/>
</dbReference>
<evidence type="ECO:0000256" key="9">
    <source>
        <dbReference type="PROSITE-ProRule" id="PRU00042"/>
    </source>
</evidence>
<feature type="domain" description="C2H2-type" evidence="11">
    <location>
        <begin position="469"/>
        <end position="495"/>
    </location>
</feature>
<dbReference type="GO" id="GO:0006325">
    <property type="term" value="P:chromatin organization"/>
    <property type="evidence" value="ECO:0007669"/>
    <property type="project" value="UniProtKB-KW"/>
</dbReference>
<accession>A0A218W8J2</accession>
<evidence type="ECO:0000256" key="10">
    <source>
        <dbReference type="SAM" id="MobiDB-lite"/>
    </source>
</evidence>
<keyword evidence="8" id="KW-0539">Nucleus</keyword>
<dbReference type="InterPro" id="IPR055482">
    <property type="entry name" value="DUF7054"/>
</dbReference>
<dbReference type="GO" id="GO:0005730">
    <property type="term" value="C:nucleolus"/>
    <property type="evidence" value="ECO:0007669"/>
    <property type="project" value="UniProtKB-SubCell"/>
</dbReference>
<dbReference type="PROSITE" id="PS50157">
    <property type="entry name" value="ZINC_FINGER_C2H2_2"/>
    <property type="match status" value="1"/>
</dbReference>
<evidence type="ECO:0000256" key="7">
    <source>
        <dbReference type="ARBA" id="ARBA00023163"/>
    </source>
</evidence>
<keyword evidence="9" id="KW-0479">Metal-binding</keyword>
<keyword evidence="6" id="KW-0805">Transcription regulation</keyword>
<keyword evidence="9" id="KW-0862">Zinc</keyword>
<evidence type="ECO:0000256" key="6">
    <source>
        <dbReference type="ARBA" id="ARBA00023015"/>
    </source>
</evidence>
<proteinExistence type="inferred from homology"/>
<evidence type="ECO:0000256" key="8">
    <source>
        <dbReference type="ARBA" id="ARBA00023242"/>
    </source>
</evidence>
<comment type="caution">
    <text evidence="12">The sequence shown here is derived from an EMBL/GenBank/DDBJ whole genome shotgun (WGS) entry which is preliminary data.</text>
</comment>